<evidence type="ECO:0000313" key="3">
    <source>
        <dbReference type="Proteomes" id="UP000250235"/>
    </source>
</evidence>
<feature type="region of interest" description="Disordered" evidence="1">
    <location>
        <begin position="1"/>
        <end position="35"/>
    </location>
</feature>
<evidence type="ECO:0000256" key="1">
    <source>
        <dbReference type="SAM" id="MobiDB-lite"/>
    </source>
</evidence>
<reference evidence="2 3" key="1">
    <citation type="journal article" date="2015" name="Proc. Natl. Acad. Sci. U.S.A.">
        <title>The resurrection genome of Boea hygrometrica: A blueprint for survival of dehydration.</title>
        <authorList>
            <person name="Xiao L."/>
            <person name="Yang G."/>
            <person name="Zhang L."/>
            <person name="Yang X."/>
            <person name="Zhao S."/>
            <person name="Ji Z."/>
            <person name="Zhou Q."/>
            <person name="Hu M."/>
            <person name="Wang Y."/>
            <person name="Chen M."/>
            <person name="Xu Y."/>
            <person name="Jin H."/>
            <person name="Xiao X."/>
            <person name="Hu G."/>
            <person name="Bao F."/>
            <person name="Hu Y."/>
            <person name="Wan P."/>
            <person name="Li L."/>
            <person name="Deng X."/>
            <person name="Kuang T."/>
            <person name="Xiang C."/>
            <person name="Zhu J.K."/>
            <person name="Oliver M.J."/>
            <person name="He Y."/>
        </authorList>
    </citation>
    <scope>NUCLEOTIDE SEQUENCE [LARGE SCALE GENOMIC DNA]</scope>
    <source>
        <strain evidence="3">cv. XS01</strain>
    </source>
</reference>
<dbReference type="Proteomes" id="UP000250235">
    <property type="component" value="Unassembled WGS sequence"/>
</dbReference>
<sequence length="64" mass="7008">MMSHAGNNRAGPIGGLTNRANMTDMKWGGPTQLQVWHPDVKDRGTLQIAERLTTHQALRDQAVG</sequence>
<dbReference type="EMBL" id="KQ989210">
    <property type="protein sequence ID" value="KZV54722.1"/>
    <property type="molecule type" value="Genomic_DNA"/>
</dbReference>
<evidence type="ECO:0000313" key="2">
    <source>
        <dbReference type="EMBL" id="KZV54722.1"/>
    </source>
</evidence>
<proteinExistence type="predicted"/>
<dbReference type="AlphaFoldDB" id="A0A2Z7D524"/>
<name>A0A2Z7D524_9LAMI</name>
<keyword evidence="3" id="KW-1185">Reference proteome</keyword>
<protein>
    <submittedName>
        <fullName evidence="2">Uncharacterized protein</fullName>
    </submittedName>
</protein>
<accession>A0A2Z7D524</accession>
<gene>
    <name evidence="2" type="ORF">F511_38197</name>
</gene>
<organism evidence="2 3">
    <name type="scientific">Dorcoceras hygrometricum</name>
    <dbReference type="NCBI Taxonomy" id="472368"/>
    <lineage>
        <taxon>Eukaryota</taxon>
        <taxon>Viridiplantae</taxon>
        <taxon>Streptophyta</taxon>
        <taxon>Embryophyta</taxon>
        <taxon>Tracheophyta</taxon>
        <taxon>Spermatophyta</taxon>
        <taxon>Magnoliopsida</taxon>
        <taxon>eudicotyledons</taxon>
        <taxon>Gunneridae</taxon>
        <taxon>Pentapetalae</taxon>
        <taxon>asterids</taxon>
        <taxon>lamiids</taxon>
        <taxon>Lamiales</taxon>
        <taxon>Gesneriaceae</taxon>
        <taxon>Didymocarpoideae</taxon>
        <taxon>Trichosporeae</taxon>
        <taxon>Loxocarpinae</taxon>
        <taxon>Dorcoceras</taxon>
    </lineage>
</organism>